<evidence type="ECO:0000256" key="6">
    <source>
        <dbReference type="ARBA" id="ARBA00023136"/>
    </source>
</evidence>
<gene>
    <name evidence="8" type="primary">nuoK</name>
    <name evidence="8" type="ORF">MSIBF_A1670022</name>
</gene>
<evidence type="ECO:0000256" key="5">
    <source>
        <dbReference type="ARBA" id="ARBA00022989"/>
    </source>
</evidence>
<evidence type="ECO:0000256" key="3">
    <source>
        <dbReference type="ARBA" id="ARBA00022448"/>
    </source>
</evidence>
<evidence type="ECO:0000256" key="2">
    <source>
        <dbReference type="ARBA" id="ARBA00010519"/>
    </source>
</evidence>
<evidence type="ECO:0000256" key="7">
    <source>
        <dbReference type="SAM" id="Phobius"/>
    </source>
</evidence>
<dbReference type="Gene3D" id="1.10.287.3510">
    <property type="match status" value="1"/>
</dbReference>
<keyword evidence="3" id="KW-0813">Transport</keyword>
<evidence type="ECO:0000256" key="4">
    <source>
        <dbReference type="ARBA" id="ARBA00022692"/>
    </source>
</evidence>
<name>A0A098E709_9ZZZZ</name>
<dbReference type="GO" id="GO:0016651">
    <property type="term" value="F:oxidoreductase activity, acting on NAD(P)H"/>
    <property type="evidence" value="ECO:0007669"/>
    <property type="project" value="InterPro"/>
</dbReference>
<dbReference type="InterPro" id="IPR001133">
    <property type="entry name" value="NADH_UbQ_OxRdtase_chain4L/K"/>
</dbReference>
<dbReference type="PANTHER" id="PTHR11434:SF16">
    <property type="entry name" value="NADH-UBIQUINONE OXIDOREDUCTASE CHAIN 4L"/>
    <property type="match status" value="1"/>
</dbReference>
<dbReference type="PANTHER" id="PTHR11434">
    <property type="entry name" value="NADH-UBIQUINONE OXIDOREDUCTASE SUBUNIT ND4L"/>
    <property type="match status" value="1"/>
</dbReference>
<organism evidence="8">
    <name type="scientific">groundwater metagenome</name>
    <dbReference type="NCBI Taxonomy" id="717931"/>
    <lineage>
        <taxon>unclassified sequences</taxon>
        <taxon>metagenomes</taxon>
        <taxon>ecological metagenomes</taxon>
    </lineage>
</organism>
<dbReference type="Pfam" id="PF00420">
    <property type="entry name" value="Oxidored_q2"/>
    <property type="match status" value="1"/>
</dbReference>
<comment type="subcellular location">
    <subcellularLocation>
        <location evidence="1">Membrane</location>
        <topology evidence="1">Multi-pass membrane protein</topology>
    </subcellularLocation>
</comment>
<dbReference type="HAMAP" id="MF_01456">
    <property type="entry name" value="NDH1_NuoK"/>
    <property type="match status" value="1"/>
</dbReference>
<keyword evidence="4 7" id="KW-0812">Transmembrane</keyword>
<comment type="similarity">
    <text evidence="2">Belongs to the complex I subunit 4L family.</text>
</comment>
<dbReference type="GO" id="GO:0042773">
    <property type="term" value="P:ATP synthesis coupled electron transport"/>
    <property type="evidence" value="ECO:0007669"/>
    <property type="project" value="InterPro"/>
</dbReference>
<proteinExistence type="inferred from homology"/>
<accession>A0A098E709</accession>
<keyword evidence="6 7" id="KW-0472">Membrane</keyword>
<evidence type="ECO:0000256" key="1">
    <source>
        <dbReference type="ARBA" id="ARBA00004141"/>
    </source>
</evidence>
<dbReference type="InterPro" id="IPR039428">
    <property type="entry name" value="NUOK/Mnh_C1-like"/>
</dbReference>
<dbReference type="GO" id="GO:0030964">
    <property type="term" value="C:NADH dehydrogenase complex"/>
    <property type="evidence" value="ECO:0007669"/>
    <property type="project" value="TreeGrafter"/>
</dbReference>
<feature type="transmembrane region" description="Helical" evidence="7">
    <location>
        <begin position="6"/>
        <end position="24"/>
    </location>
</feature>
<reference evidence="8" key="1">
    <citation type="submission" date="2014-09" db="EMBL/GenBank/DDBJ databases">
        <authorList>
            <person name="Probst J Alexander"/>
        </authorList>
    </citation>
    <scope>NUCLEOTIDE SEQUENCE</scope>
</reference>
<feature type="transmembrane region" description="Helical" evidence="7">
    <location>
        <begin position="31"/>
        <end position="54"/>
    </location>
</feature>
<keyword evidence="8" id="KW-0560">Oxidoreductase</keyword>
<keyword evidence="5 7" id="KW-1133">Transmembrane helix</keyword>
<dbReference type="EMBL" id="CCXY01000076">
    <property type="protein sequence ID" value="CEG11762.1"/>
    <property type="molecule type" value="Genomic_DNA"/>
</dbReference>
<sequence length="102" mass="11042">MITLTYYLILGTLLFFIGISGTLTQKNFIKFLMCVEIAINGVNLNLAAIASFMADASGQTFVMFIIAISAAEIAVGLALAIIIYRKFGNIDISNLMENLKNG</sequence>
<evidence type="ECO:0000313" key="8">
    <source>
        <dbReference type="EMBL" id="CEG11762.1"/>
    </source>
</evidence>
<protein>
    <submittedName>
        <fullName evidence="8">NADH-quinone oxidoreductase subunit K</fullName>
        <ecNumber evidence="8">1.6.99.5</ecNumber>
    </submittedName>
</protein>
<feature type="transmembrane region" description="Helical" evidence="7">
    <location>
        <begin position="60"/>
        <end position="84"/>
    </location>
</feature>
<dbReference type="NCBIfam" id="NF004320">
    <property type="entry name" value="PRK05715.1-2"/>
    <property type="match status" value="1"/>
</dbReference>
<dbReference type="AlphaFoldDB" id="A0A098E709"/>
<dbReference type="EC" id="1.6.99.5" evidence="8"/>